<evidence type="ECO:0000256" key="1">
    <source>
        <dbReference type="ARBA" id="ARBA00008520"/>
    </source>
</evidence>
<dbReference type="GO" id="GO:1901982">
    <property type="term" value="F:maltose binding"/>
    <property type="evidence" value="ECO:0007669"/>
    <property type="project" value="TreeGrafter"/>
</dbReference>
<keyword evidence="2" id="KW-0813">Transport</keyword>
<evidence type="ECO:0000256" key="4">
    <source>
        <dbReference type="SAM" id="SignalP"/>
    </source>
</evidence>
<reference evidence="5 6" key="1">
    <citation type="submission" date="2015-01" db="EMBL/GenBank/DDBJ databases">
        <title>Jeotgalibacillus campisalis genome sequencing.</title>
        <authorList>
            <person name="Goh K.M."/>
            <person name="Chan K.-G."/>
            <person name="Yaakop A.S."/>
            <person name="Ee R."/>
            <person name="Gan H.M."/>
            <person name="Chan C.S."/>
        </authorList>
    </citation>
    <scope>NUCLEOTIDE SEQUENCE [LARGE SCALE GENOMIC DNA]</scope>
    <source>
        <strain evidence="5 6">SF-57</strain>
    </source>
</reference>
<dbReference type="AlphaFoldDB" id="A0A0C2W359"/>
<evidence type="ECO:0008006" key="7">
    <source>
        <dbReference type="Google" id="ProtNLM"/>
    </source>
</evidence>
<organism evidence="5 6">
    <name type="scientific">Jeotgalibacillus campisalis</name>
    <dbReference type="NCBI Taxonomy" id="220754"/>
    <lineage>
        <taxon>Bacteria</taxon>
        <taxon>Bacillati</taxon>
        <taxon>Bacillota</taxon>
        <taxon>Bacilli</taxon>
        <taxon>Bacillales</taxon>
        <taxon>Caryophanaceae</taxon>
        <taxon>Jeotgalibacillus</taxon>
    </lineage>
</organism>
<dbReference type="GO" id="GO:0015768">
    <property type="term" value="P:maltose transport"/>
    <property type="evidence" value="ECO:0007669"/>
    <property type="project" value="TreeGrafter"/>
</dbReference>
<keyword evidence="3 4" id="KW-0732">Signal</keyword>
<dbReference type="PROSITE" id="PS51257">
    <property type="entry name" value="PROKAR_LIPOPROTEIN"/>
    <property type="match status" value="1"/>
</dbReference>
<dbReference type="InterPro" id="IPR006059">
    <property type="entry name" value="SBP"/>
</dbReference>
<dbReference type="PATRIC" id="fig|220754.4.peg.955"/>
<dbReference type="EMBL" id="JXRR01000008">
    <property type="protein sequence ID" value="KIL51056.1"/>
    <property type="molecule type" value="Genomic_DNA"/>
</dbReference>
<evidence type="ECO:0000313" key="6">
    <source>
        <dbReference type="Proteomes" id="UP000031972"/>
    </source>
</evidence>
<evidence type="ECO:0000256" key="2">
    <source>
        <dbReference type="ARBA" id="ARBA00022448"/>
    </source>
</evidence>
<dbReference type="Gene3D" id="3.40.190.10">
    <property type="entry name" value="Periplasmic binding protein-like II"/>
    <property type="match status" value="2"/>
</dbReference>
<feature type="chain" id="PRO_5002157778" description="ABC transporter substrate-binding protein" evidence="4">
    <location>
        <begin position="22"/>
        <end position="425"/>
    </location>
</feature>
<dbReference type="GO" id="GO:0042956">
    <property type="term" value="P:maltodextrin transmembrane transport"/>
    <property type="evidence" value="ECO:0007669"/>
    <property type="project" value="TreeGrafter"/>
</dbReference>
<sequence>MKTRKLSFLLALSMGASLVAAGCSSSDSGSGNDGDKVVLDYWHTYGEQEEKVLVEEIKPAFEEEHPDIELKLTRMPQEGLKQQVIAGVAGNAAPDIMRMDIVWVSEFAEMGALTEMGEMDGFEEVKETLFEAPMSTNFYDGGYYGLPLNTNTKIAIYNKEVLESVGYDEAPATMEELEDASRKAVEAGAEGGISIAGVGQTWDYLPYFWSLGGSLSNEDYTKFDGYLNSEESVKALETIVGWNEEGLISPIMLGGEPGTWEGIEKGQYMMVDDGPWFFSILMNEKDKQNPLDYTTWAPIPEGDGGSRSVIGGENLVIFENSDKKDAAWEFTKWMTEEEAQKIMGIGTGLIPTNRTAAQDPEFLELPFIEQYVKQLETALPRTPIPQWSEVEGEITLNFEKVLRGEMDPKEALDDAAAKADQILNQ</sequence>
<protein>
    <recommendedName>
        <fullName evidence="7">ABC transporter substrate-binding protein</fullName>
    </recommendedName>
</protein>
<dbReference type="Proteomes" id="UP000031972">
    <property type="component" value="Unassembled WGS sequence"/>
</dbReference>
<proteinExistence type="inferred from homology"/>
<accession>A0A0C2W359</accession>
<feature type="signal peptide" evidence="4">
    <location>
        <begin position="1"/>
        <end position="21"/>
    </location>
</feature>
<comment type="caution">
    <text evidence="5">The sequence shown here is derived from an EMBL/GenBank/DDBJ whole genome shotgun (WGS) entry which is preliminary data.</text>
</comment>
<gene>
    <name evidence="5" type="ORF">KR50_09370</name>
</gene>
<dbReference type="RefSeq" id="WP_052476763.1">
    <property type="nucleotide sequence ID" value="NZ_JXRR01000008.1"/>
</dbReference>
<dbReference type="Pfam" id="PF01547">
    <property type="entry name" value="SBP_bac_1"/>
    <property type="match status" value="1"/>
</dbReference>
<keyword evidence="6" id="KW-1185">Reference proteome</keyword>
<name>A0A0C2W359_9BACL</name>
<dbReference type="GO" id="GO:0055052">
    <property type="term" value="C:ATP-binding cassette (ABC) transporter complex, substrate-binding subunit-containing"/>
    <property type="evidence" value="ECO:0007669"/>
    <property type="project" value="TreeGrafter"/>
</dbReference>
<evidence type="ECO:0000256" key="3">
    <source>
        <dbReference type="ARBA" id="ARBA00022729"/>
    </source>
</evidence>
<evidence type="ECO:0000313" key="5">
    <source>
        <dbReference type="EMBL" id="KIL51056.1"/>
    </source>
</evidence>
<dbReference type="SUPFAM" id="SSF53850">
    <property type="entry name" value="Periplasmic binding protein-like II"/>
    <property type="match status" value="1"/>
</dbReference>
<comment type="similarity">
    <text evidence="1">Belongs to the bacterial solute-binding protein 1 family.</text>
</comment>
<dbReference type="PANTHER" id="PTHR30061:SF50">
    <property type="entry name" value="MALTOSE_MALTODEXTRIN-BINDING PERIPLASMIC PROTEIN"/>
    <property type="match status" value="1"/>
</dbReference>
<dbReference type="PANTHER" id="PTHR30061">
    <property type="entry name" value="MALTOSE-BINDING PERIPLASMIC PROTEIN"/>
    <property type="match status" value="1"/>
</dbReference>